<keyword evidence="2" id="KW-1185">Reference proteome</keyword>
<sequence length="106" mass="11030">MSHASTIACPCSGESIHLDPNTNRSCESPLPDGLIHLVTVRNVDSRKSAKFLIGRGGEILDQGVLAPAGAEGDQFTRGVSGGANLKVANLSDNEAILQVSLESFAQ</sequence>
<comment type="caution">
    <text evidence="1">The sequence shown here is derived from an EMBL/GenBank/DDBJ whole genome shotgun (WGS) entry which is preliminary data.</text>
</comment>
<evidence type="ECO:0000313" key="2">
    <source>
        <dbReference type="Proteomes" id="UP001160301"/>
    </source>
</evidence>
<dbReference type="RefSeq" id="WP_136973154.1">
    <property type="nucleotide sequence ID" value="NZ_JARZHI010000127.1"/>
</dbReference>
<accession>A0ABT6P9Y7</accession>
<name>A0ABT6P9Y7_9BACT</name>
<dbReference type="Proteomes" id="UP001160301">
    <property type="component" value="Unassembled WGS sequence"/>
</dbReference>
<reference evidence="1 2" key="1">
    <citation type="submission" date="2023-04" db="EMBL/GenBank/DDBJ databases">
        <title>The genome sequence of Polyangium sorediatum DSM14670.</title>
        <authorList>
            <person name="Zhang X."/>
        </authorList>
    </citation>
    <scope>NUCLEOTIDE SEQUENCE [LARGE SCALE GENOMIC DNA]</scope>
    <source>
        <strain evidence="1 2">DSM 14670</strain>
    </source>
</reference>
<dbReference type="EMBL" id="JARZHI010000127">
    <property type="protein sequence ID" value="MDI1437445.1"/>
    <property type="molecule type" value="Genomic_DNA"/>
</dbReference>
<evidence type="ECO:0000313" key="1">
    <source>
        <dbReference type="EMBL" id="MDI1437445.1"/>
    </source>
</evidence>
<organism evidence="1 2">
    <name type="scientific">Polyangium sorediatum</name>
    <dbReference type="NCBI Taxonomy" id="889274"/>
    <lineage>
        <taxon>Bacteria</taxon>
        <taxon>Pseudomonadati</taxon>
        <taxon>Myxococcota</taxon>
        <taxon>Polyangia</taxon>
        <taxon>Polyangiales</taxon>
        <taxon>Polyangiaceae</taxon>
        <taxon>Polyangium</taxon>
    </lineage>
</organism>
<gene>
    <name evidence="1" type="ORF">QHF89_48505</name>
</gene>
<protein>
    <submittedName>
        <fullName evidence="1">Uncharacterized protein</fullName>
    </submittedName>
</protein>
<proteinExistence type="predicted"/>